<name>A0AAX6MXS5_9PEZI</name>
<organism evidence="3 4">
    <name type="scientific">Daldinia eschscholtzii</name>
    <dbReference type="NCBI Taxonomy" id="292717"/>
    <lineage>
        <taxon>Eukaryota</taxon>
        <taxon>Fungi</taxon>
        <taxon>Dikarya</taxon>
        <taxon>Ascomycota</taxon>
        <taxon>Pezizomycotina</taxon>
        <taxon>Sordariomycetes</taxon>
        <taxon>Xylariomycetidae</taxon>
        <taxon>Xylariales</taxon>
        <taxon>Hypoxylaceae</taxon>
        <taxon>Daldinia</taxon>
    </lineage>
</organism>
<reference evidence="3 4" key="1">
    <citation type="journal article" date="2024" name="Front Chem Biol">
        <title>Unveiling the potential of Daldinia eschscholtzii MFLUCC 19-0629 through bioactivity and bioinformatics studies for enhanced sustainable agriculture production.</title>
        <authorList>
            <person name="Brooks S."/>
            <person name="Weaver J.A."/>
            <person name="Klomchit A."/>
            <person name="Alharthi S.A."/>
            <person name="Onlamun T."/>
            <person name="Nurani R."/>
            <person name="Vong T.K."/>
            <person name="Alberti F."/>
            <person name="Greco C."/>
        </authorList>
    </citation>
    <scope>NUCLEOTIDE SEQUENCE [LARGE SCALE GENOMIC DNA]</scope>
    <source>
        <strain evidence="3">MFLUCC 19-0629</strain>
    </source>
</reference>
<evidence type="ECO:0000313" key="4">
    <source>
        <dbReference type="Proteomes" id="UP001369815"/>
    </source>
</evidence>
<evidence type="ECO:0000256" key="1">
    <source>
        <dbReference type="SAM" id="MobiDB-lite"/>
    </source>
</evidence>
<keyword evidence="4" id="KW-1185">Reference proteome</keyword>
<evidence type="ECO:0000256" key="2">
    <source>
        <dbReference type="SAM" id="Phobius"/>
    </source>
</evidence>
<proteinExistence type="predicted"/>
<keyword evidence="2" id="KW-0472">Membrane</keyword>
<dbReference type="AlphaFoldDB" id="A0AAX6MXS5"/>
<keyword evidence="2" id="KW-1133">Transmembrane helix</keyword>
<protein>
    <submittedName>
        <fullName evidence="3">Uncharacterized protein</fullName>
    </submittedName>
</protein>
<dbReference type="EMBL" id="JBANMG010000002">
    <property type="protein sequence ID" value="KAK6957001.1"/>
    <property type="molecule type" value="Genomic_DNA"/>
</dbReference>
<comment type="caution">
    <text evidence="3">The sequence shown here is derived from an EMBL/GenBank/DDBJ whole genome shotgun (WGS) entry which is preliminary data.</text>
</comment>
<gene>
    <name evidence="3" type="ORF">Daesc_002286</name>
</gene>
<dbReference type="Proteomes" id="UP001369815">
    <property type="component" value="Unassembled WGS sequence"/>
</dbReference>
<evidence type="ECO:0000313" key="3">
    <source>
        <dbReference type="EMBL" id="KAK6957001.1"/>
    </source>
</evidence>
<feature type="region of interest" description="Disordered" evidence="1">
    <location>
        <begin position="37"/>
        <end position="87"/>
    </location>
</feature>
<feature type="compositionally biased region" description="Acidic residues" evidence="1">
    <location>
        <begin position="59"/>
        <end position="82"/>
    </location>
</feature>
<keyword evidence="2" id="KW-0812">Transmembrane</keyword>
<accession>A0AAX6MXS5</accession>
<feature type="transmembrane region" description="Helical" evidence="2">
    <location>
        <begin position="12"/>
        <end position="31"/>
    </location>
</feature>
<sequence length="408" mass="47441">MASLSTIPSKRTLVLSIAPVLVSAYLIYRFSPPGFLTSRRKSSSSERPGPPRITRGGEWVEESDEVNVSSEEEEEEENNDDSSDVRPPYEYYCMFRPFFDIQNENEDKDEDDQLDDDDLLEEYNQVIRAEDNIEMKPASEHPDHRWIAMWETWKLFSAWERRASYTNPDFFKMHIHKHFHGQGMQEMIENMLIAFDKEFSRKKRGKRALKQMWAIVAAMMQWLLEIPLHGWIATGDVQRINTTVNLVGRALLTVLNELDRAKMLRADSEIKDLGLIMTFYLYWVEDLEIPDLELPFRKEVVGYAKKAGIDLNQAGCYGTDEKVKALERSAGGKIKPISGTPKSDRWDWRKKFKKFSKDYKIGGERYNILKMSREERASYAFDKKDPLADISDKALQEGNVRVRPKRGS</sequence>